<comment type="caution">
    <text evidence="4">The sequence shown here is derived from an EMBL/GenBank/DDBJ whole genome shotgun (WGS) entry which is preliminary data.</text>
</comment>
<evidence type="ECO:0000256" key="2">
    <source>
        <dbReference type="SAM" id="MobiDB-lite"/>
    </source>
</evidence>
<evidence type="ECO:0000256" key="3">
    <source>
        <dbReference type="SAM" id="Phobius"/>
    </source>
</evidence>
<evidence type="ECO:0000313" key="4">
    <source>
        <dbReference type="EMBL" id="KTD47367.1"/>
    </source>
</evidence>
<dbReference type="EMBL" id="LNYT01000020">
    <property type="protein sequence ID" value="KTD47367.1"/>
    <property type="molecule type" value="Genomic_DNA"/>
</dbReference>
<dbReference type="PATRIC" id="fig|458.5.peg.2387"/>
<accession>A0A0W0XRJ5</accession>
<proteinExistence type="predicted"/>
<name>A0A0W0XRJ5_9GAMM</name>
<dbReference type="STRING" id="458.Lrub_2289"/>
<keyword evidence="5" id="KW-1185">Reference proteome</keyword>
<feature type="coiled-coil region" evidence="1">
    <location>
        <begin position="201"/>
        <end position="228"/>
    </location>
</feature>
<reference evidence="4 5" key="1">
    <citation type="submission" date="2015-11" db="EMBL/GenBank/DDBJ databases">
        <title>Genomic analysis of 38 Legionella species identifies large and diverse effector repertoires.</title>
        <authorList>
            <person name="Burstein D."/>
            <person name="Amaro F."/>
            <person name="Zusman T."/>
            <person name="Lifshitz Z."/>
            <person name="Cohen O."/>
            <person name="Gilbert J.A."/>
            <person name="Pupko T."/>
            <person name="Shuman H.A."/>
            <person name="Segal G."/>
        </authorList>
    </citation>
    <scope>NUCLEOTIDE SEQUENCE [LARGE SCALE GENOMIC DNA]</scope>
    <source>
        <strain evidence="4 5">WA-270A-C2</strain>
    </source>
</reference>
<dbReference type="Proteomes" id="UP000054608">
    <property type="component" value="Unassembled WGS sequence"/>
</dbReference>
<protein>
    <submittedName>
        <fullName evidence="4">Coiled coil protein</fullName>
    </submittedName>
</protein>
<keyword evidence="3" id="KW-0472">Membrane</keyword>
<feature type="region of interest" description="Disordered" evidence="2">
    <location>
        <begin position="344"/>
        <end position="363"/>
    </location>
</feature>
<organism evidence="4 5">
    <name type="scientific">Legionella rubrilucens</name>
    <dbReference type="NCBI Taxonomy" id="458"/>
    <lineage>
        <taxon>Bacteria</taxon>
        <taxon>Pseudomonadati</taxon>
        <taxon>Pseudomonadota</taxon>
        <taxon>Gammaproteobacteria</taxon>
        <taxon>Legionellales</taxon>
        <taxon>Legionellaceae</taxon>
        <taxon>Legionella</taxon>
    </lineage>
</organism>
<gene>
    <name evidence="4" type="ORF">Lrub_2289</name>
</gene>
<feature type="transmembrane region" description="Helical" evidence="3">
    <location>
        <begin position="33"/>
        <end position="55"/>
    </location>
</feature>
<feature type="transmembrane region" description="Helical" evidence="3">
    <location>
        <begin position="7"/>
        <end position="27"/>
    </location>
</feature>
<keyword evidence="1" id="KW-0175">Coiled coil</keyword>
<evidence type="ECO:0000256" key="1">
    <source>
        <dbReference type="SAM" id="Coils"/>
    </source>
</evidence>
<feature type="transmembrane region" description="Helical" evidence="3">
    <location>
        <begin position="67"/>
        <end position="93"/>
    </location>
</feature>
<dbReference type="RefSeq" id="WP_058532237.1">
    <property type="nucleotide sequence ID" value="NZ_CAAAIN010000007.1"/>
</dbReference>
<sequence length="405" mass="45282">MEKILEFLNYTTATLLGPLVLLLKFVLVQLFVALGFVVAALAFVVLSPVLASAVLNAWGLNSTLAMIFGVLLAPAVWLLSACLLPVFAVWGLARAIGDAIKVFFEGLASAFLEGWQGVSNNFSQPIVYFASTSTFLLALLNLHHNRAPAADNNPQSIDVDVLQQEQGDLKLEPLDISKTTTLLQETAKGIDPDQLKQAEHLMRFHEQAEKLKKELERHYQLAKNLSDVKKALDNKESLPIEDELFEKMEIERPVLLVKEYLDNNQWRVVPGSTKITDYNSLKTWLNQNPIIPTTRDSIPSPTPYEGKKCRYAYYPFSVVCKELVESSARIKQLTERLQQLTHAAQNGKAEATSPSPLSDARQGLFYKPKKEADTDSAVLIPQVEPIEPYKVSTPSWSFEDTWARK</sequence>
<dbReference type="OrthoDB" id="5638443at2"/>
<dbReference type="AlphaFoldDB" id="A0A0W0XRJ5"/>
<keyword evidence="3" id="KW-0812">Transmembrane</keyword>
<keyword evidence="3" id="KW-1133">Transmembrane helix</keyword>
<evidence type="ECO:0000313" key="5">
    <source>
        <dbReference type="Proteomes" id="UP000054608"/>
    </source>
</evidence>